<comment type="caution">
    <text evidence="2">The sequence shown here is derived from an EMBL/GenBank/DDBJ whole genome shotgun (WGS) entry which is preliminary data.</text>
</comment>
<feature type="region of interest" description="Disordered" evidence="1">
    <location>
        <begin position="46"/>
        <end position="77"/>
    </location>
</feature>
<evidence type="ECO:0000313" key="2">
    <source>
        <dbReference type="EMBL" id="TJY41049.1"/>
    </source>
</evidence>
<organism evidence="2 3">
    <name type="scientific">Cohnella pontilimi</name>
    <dbReference type="NCBI Taxonomy" id="2564100"/>
    <lineage>
        <taxon>Bacteria</taxon>
        <taxon>Bacillati</taxon>
        <taxon>Bacillota</taxon>
        <taxon>Bacilli</taxon>
        <taxon>Bacillales</taxon>
        <taxon>Paenibacillaceae</taxon>
        <taxon>Cohnella</taxon>
    </lineage>
</organism>
<dbReference type="AlphaFoldDB" id="A0A4V5LS70"/>
<evidence type="ECO:0008006" key="4">
    <source>
        <dbReference type="Google" id="ProtNLM"/>
    </source>
</evidence>
<protein>
    <recommendedName>
        <fullName evidence="4">DUF2564 family protein</fullName>
    </recommendedName>
</protein>
<dbReference type="EMBL" id="SUPK01000007">
    <property type="protein sequence ID" value="TJY41049.1"/>
    <property type="molecule type" value="Genomic_DNA"/>
</dbReference>
<name>A0A4V5LS70_9BACL</name>
<accession>A0A4V5LS70</accession>
<feature type="compositionally biased region" description="Polar residues" evidence="1">
    <location>
        <begin position="68"/>
        <end position="77"/>
    </location>
</feature>
<evidence type="ECO:0000256" key="1">
    <source>
        <dbReference type="SAM" id="MobiDB-lite"/>
    </source>
</evidence>
<proteinExistence type="predicted"/>
<sequence length="77" mass="8523">MSEQNKTTQAENAIGALQHAVDQAESHPSDNKIEEAEQAFRHAEIAVRQAKSSDSNEADELDHELHKQSAQLNDSNQ</sequence>
<reference evidence="2 3" key="1">
    <citation type="submission" date="2019-04" db="EMBL/GenBank/DDBJ databases">
        <title>Cohnella sp. nov., isolated from soil.</title>
        <authorList>
            <person name="Kim W."/>
        </authorList>
    </citation>
    <scope>NUCLEOTIDE SEQUENCE [LARGE SCALE GENOMIC DNA]</scope>
    <source>
        <strain evidence="2 3">CAU 1483</strain>
    </source>
</reference>
<keyword evidence="3" id="KW-1185">Reference proteome</keyword>
<dbReference type="Proteomes" id="UP000309673">
    <property type="component" value="Unassembled WGS sequence"/>
</dbReference>
<dbReference type="OrthoDB" id="2932110at2"/>
<gene>
    <name evidence="2" type="ORF">E5161_15190</name>
</gene>
<evidence type="ECO:0000313" key="3">
    <source>
        <dbReference type="Proteomes" id="UP000309673"/>
    </source>
</evidence>
<dbReference type="RefSeq" id="WP_136778677.1">
    <property type="nucleotide sequence ID" value="NZ_SUPK01000007.1"/>
</dbReference>